<evidence type="ECO:0000313" key="3">
    <source>
        <dbReference type="Proteomes" id="UP000190888"/>
    </source>
</evidence>
<dbReference type="STRING" id="413434.SAMN04488132_10133"/>
<accession>A0A1T4JPG2</accession>
<organism evidence="2 3">
    <name type="scientific">Sediminibacterium ginsengisoli</name>
    <dbReference type="NCBI Taxonomy" id="413434"/>
    <lineage>
        <taxon>Bacteria</taxon>
        <taxon>Pseudomonadati</taxon>
        <taxon>Bacteroidota</taxon>
        <taxon>Chitinophagia</taxon>
        <taxon>Chitinophagales</taxon>
        <taxon>Chitinophagaceae</taxon>
        <taxon>Sediminibacterium</taxon>
    </lineage>
</organism>
<dbReference type="Proteomes" id="UP000190888">
    <property type="component" value="Unassembled WGS sequence"/>
</dbReference>
<dbReference type="AlphaFoldDB" id="A0A1T4JPG2"/>
<dbReference type="EMBL" id="FUWH01000001">
    <property type="protein sequence ID" value="SJZ32058.1"/>
    <property type="molecule type" value="Genomic_DNA"/>
</dbReference>
<feature type="transmembrane region" description="Helical" evidence="1">
    <location>
        <begin position="12"/>
        <end position="31"/>
    </location>
</feature>
<evidence type="ECO:0000313" key="2">
    <source>
        <dbReference type="EMBL" id="SJZ32058.1"/>
    </source>
</evidence>
<keyword evidence="1" id="KW-0812">Transmembrane</keyword>
<gene>
    <name evidence="2" type="ORF">SAMN04488132_10133</name>
</gene>
<keyword evidence="1" id="KW-0472">Membrane</keyword>
<proteinExistence type="predicted"/>
<evidence type="ECO:0008006" key="4">
    <source>
        <dbReference type="Google" id="ProtNLM"/>
    </source>
</evidence>
<protein>
    <recommendedName>
        <fullName evidence="4">Four helix bundle sensory module for signal transduction</fullName>
    </recommendedName>
</protein>
<name>A0A1T4JPG2_9BACT</name>
<reference evidence="2 3" key="1">
    <citation type="submission" date="2017-02" db="EMBL/GenBank/DDBJ databases">
        <authorList>
            <person name="Peterson S.W."/>
        </authorList>
    </citation>
    <scope>NUCLEOTIDE SEQUENCE [LARGE SCALE GENOMIC DNA]</scope>
    <source>
        <strain evidence="2 3">DSM 22335</strain>
    </source>
</reference>
<sequence>MISSTLPTDNLYKFIFMSGLLIILASCILYINQVDKIEGSSNAIEIEILKSESTFFKDSLLSEIELDRLTSLTSIDSIEISLLRNLGIKKKDIGDKEVTRIREQLNSTSVAAVEGKKILVERWAASKLHDALTAHLLNLQKAETKKLIYFSIISLCGLIIGLFLSFYGYNNWVRKVQNLIDQKLRNEVENS</sequence>
<keyword evidence="3" id="KW-1185">Reference proteome</keyword>
<evidence type="ECO:0000256" key="1">
    <source>
        <dbReference type="SAM" id="Phobius"/>
    </source>
</evidence>
<feature type="transmembrane region" description="Helical" evidence="1">
    <location>
        <begin position="147"/>
        <end position="169"/>
    </location>
</feature>
<keyword evidence="1" id="KW-1133">Transmembrane helix</keyword>